<dbReference type="InterPro" id="IPR011042">
    <property type="entry name" value="6-blade_b-propeller_TolB-like"/>
</dbReference>
<dbReference type="GO" id="GO:0012505">
    <property type="term" value="C:endomembrane system"/>
    <property type="evidence" value="ECO:0007669"/>
    <property type="project" value="TreeGrafter"/>
</dbReference>
<feature type="signal peptide" evidence="5">
    <location>
        <begin position="1"/>
        <end position="28"/>
    </location>
</feature>
<evidence type="ECO:0000256" key="3">
    <source>
        <dbReference type="ARBA" id="ARBA00022554"/>
    </source>
</evidence>
<keyword evidence="4" id="KW-0325">Glycoprotein</keyword>
<dbReference type="PANTHER" id="PTHR10426:SF136">
    <property type="entry name" value="PROTEIN STRICTOSIDINE SYNTHASE-LIKE 9-LIKE"/>
    <property type="match status" value="1"/>
</dbReference>
<evidence type="ECO:0000256" key="5">
    <source>
        <dbReference type="SAM" id="SignalP"/>
    </source>
</evidence>
<organism evidence="7">
    <name type="scientific">Gelsemium sempervirens</name>
    <name type="common">Carolina jasmine</name>
    <name type="synonym">Bignonia sempervirens</name>
    <dbReference type="NCBI Taxonomy" id="28542"/>
    <lineage>
        <taxon>Eukaryota</taxon>
        <taxon>Viridiplantae</taxon>
        <taxon>Streptophyta</taxon>
        <taxon>Embryophyta</taxon>
        <taxon>Tracheophyta</taxon>
        <taxon>Spermatophyta</taxon>
        <taxon>Magnoliopsida</taxon>
        <taxon>eudicotyledons</taxon>
        <taxon>Gunneridae</taxon>
        <taxon>Pentapetalae</taxon>
        <taxon>asterids</taxon>
        <taxon>lamiids</taxon>
        <taxon>Gentianales</taxon>
        <taxon>Gelsemiaceae</taxon>
        <taxon>Gelsemium</taxon>
    </lineage>
</organism>
<feature type="chain" id="PRO_5016709130" evidence="5">
    <location>
        <begin position="29"/>
        <end position="341"/>
    </location>
</feature>
<comment type="subcellular location">
    <subcellularLocation>
        <location evidence="1">Vacuole</location>
    </subcellularLocation>
</comment>
<sequence length="341" mass="38213">MESLCVSQTMAVLSILVLFLISPPLVLSSCFSFLGPPSYGPNAYAWDWADEGPYVAVEDGRIVKYEGPDINFVDFAYASPFWNKEQCLNNTSPDKKDLCGRTYDLAFNYVTKELYVADCYFHLSVVGPEGGHATQLAKSVNGVPFKWLYALTVDQPTGNLYFTDVSTKYDDKGIQDIIRTKDTTGRVLKYDPSTKEVTLLMKDLHVPGGIEVSKDSSFILVAEFMTHRILKYWLTGPKADTAEVLLKVRGPGNIKRKITGEFWVASSDNNGITVTPRGILFDEFGRVLKVVPIPLPYKGEHIEQVVEHDGKLYVGSLFHSYVGILQNFNHDDVKDKKSYSY</sequence>
<comment type="similarity">
    <text evidence="2">Belongs to the strictosidine synthase family.</text>
</comment>
<evidence type="ECO:0000256" key="1">
    <source>
        <dbReference type="ARBA" id="ARBA00004116"/>
    </source>
</evidence>
<dbReference type="GO" id="GO:0005773">
    <property type="term" value="C:vacuole"/>
    <property type="evidence" value="ECO:0007669"/>
    <property type="project" value="UniProtKB-SubCell"/>
</dbReference>
<evidence type="ECO:0000256" key="2">
    <source>
        <dbReference type="ARBA" id="ARBA00009191"/>
    </source>
</evidence>
<dbReference type="EMBL" id="MF401945">
    <property type="protein sequence ID" value="AXK92563.1"/>
    <property type="molecule type" value="mRNA"/>
</dbReference>
<reference evidence="7" key="1">
    <citation type="submission" date="2017-06" db="EMBL/GenBank/DDBJ databases">
        <title>Elucidating plant specialized metabolism using synteny.</title>
        <authorList>
            <person name="Franke J."/>
            <person name="Kim J."/>
            <person name="Hamilton J.P."/>
            <person name="Zhao D."/>
            <person name="Pham G.M."/>
            <person name="Wiegert-Rininger K."/>
            <person name="Crisovan E."/>
            <person name="Newton L."/>
            <person name="Vaillancourt B."/>
            <person name="Tatsis E.C."/>
            <person name="Buell C.R."/>
            <person name="O'Connor S.E."/>
        </authorList>
    </citation>
    <scope>NUCLEOTIDE SEQUENCE</scope>
</reference>
<feature type="domain" description="Strictosidine synthase conserved region" evidence="6">
    <location>
        <begin position="150"/>
        <end position="236"/>
    </location>
</feature>
<evidence type="ECO:0000259" key="6">
    <source>
        <dbReference type="Pfam" id="PF03088"/>
    </source>
</evidence>
<dbReference type="PANTHER" id="PTHR10426">
    <property type="entry name" value="STRICTOSIDINE SYNTHASE-RELATED"/>
    <property type="match status" value="1"/>
</dbReference>
<accession>A0A346A6F4</accession>
<dbReference type="Pfam" id="PF03088">
    <property type="entry name" value="Str_synth"/>
    <property type="match status" value="1"/>
</dbReference>
<gene>
    <name evidence="7" type="primary">STR</name>
</gene>
<protein>
    <submittedName>
        <fullName evidence="7">Strictosidine synthase</fullName>
    </submittedName>
</protein>
<dbReference type="InterPro" id="IPR018119">
    <property type="entry name" value="Strictosidine_synth_cons-reg"/>
</dbReference>
<dbReference type="SMR" id="A0A346A6F4"/>
<evidence type="ECO:0000313" key="7">
    <source>
        <dbReference type="EMBL" id="AXK92563.1"/>
    </source>
</evidence>
<evidence type="ECO:0000256" key="4">
    <source>
        <dbReference type="ARBA" id="ARBA00023180"/>
    </source>
</evidence>
<dbReference type="GO" id="GO:0016787">
    <property type="term" value="F:hydrolase activity"/>
    <property type="evidence" value="ECO:0007669"/>
    <property type="project" value="TreeGrafter"/>
</dbReference>
<dbReference type="Gene3D" id="2.120.10.30">
    <property type="entry name" value="TolB, C-terminal domain"/>
    <property type="match status" value="1"/>
</dbReference>
<keyword evidence="3" id="KW-0926">Vacuole</keyword>
<dbReference type="SUPFAM" id="SSF63829">
    <property type="entry name" value="Calcium-dependent phosphotriesterase"/>
    <property type="match status" value="1"/>
</dbReference>
<keyword evidence="5" id="KW-0732">Signal</keyword>
<name>A0A346A6F4_GELSE</name>
<proteinExistence type="evidence at transcript level"/>
<dbReference type="AlphaFoldDB" id="A0A346A6F4"/>